<proteinExistence type="inferred from homology"/>
<evidence type="ECO:0000256" key="2">
    <source>
        <dbReference type="ARBA" id="ARBA00022747"/>
    </source>
</evidence>
<dbReference type="InterPro" id="IPR051212">
    <property type="entry name" value="Type-I_RE_S_subunit"/>
</dbReference>
<reference evidence="6 7" key="1">
    <citation type="submission" date="2017-03" db="EMBL/GenBank/DDBJ databases">
        <authorList>
            <person name="Afonso C.L."/>
            <person name="Miller P.J."/>
            <person name="Scott M.A."/>
            <person name="Spackman E."/>
            <person name="Goraichik I."/>
            <person name="Dimitrov K.M."/>
            <person name="Suarez D.L."/>
            <person name="Swayne D.E."/>
        </authorList>
    </citation>
    <scope>NUCLEOTIDE SEQUENCE [LARGE SCALE GENOMIC DNA]</scope>
    <source>
        <strain evidence="6 7">Mu101</strain>
    </source>
</reference>
<organism evidence="6 7">
    <name type="scientific">Brevibacterium linens</name>
    <dbReference type="NCBI Taxonomy" id="1703"/>
    <lineage>
        <taxon>Bacteria</taxon>
        <taxon>Bacillati</taxon>
        <taxon>Actinomycetota</taxon>
        <taxon>Actinomycetes</taxon>
        <taxon>Micrococcales</taxon>
        <taxon>Brevibacteriaceae</taxon>
        <taxon>Brevibacterium</taxon>
    </lineage>
</organism>
<evidence type="ECO:0000313" key="7">
    <source>
        <dbReference type="Proteomes" id="UP000234498"/>
    </source>
</evidence>
<dbReference type="CDD" id="cd17517">
    <property type="entry name" value="RMtype1_S_EcoKI_StySPI-TRD2-CR2_like"/>
    <property type="match status" value="1"/>
</dbReference>
<dbReference type="PANTHER" id="PTHR43140:SF1">
    <property type="entry name" value="TYPE I RESTRICTION ENZYME ECOKI SPECIFICITY SUBUNIT"/>
    <property type="match status" value="1"/>
</dbReference>
<dbReference type="Gene3D" id="3.90.220.20">
    <property type="entry name" value="DNA methylase specificity domains"/>
    <property type="match status" value="2"/>
</dbReference>
<dbReference type="CDD" id="cd16961">
    <property type="entry name" value="RMtype1_S_TRD-CR_like"/>
    <property type="match status" value="1"/>
</dbReference>
<evidence type="ECO:0000256" key="4">
    <source>
        <dbReference type="ARBA" id="ARBA00038652"/>
    </source>
</evidence>
<dbReference type="RefSeq" id="WP_180959415.1">
    <property type="nucleotide sequence ID" value="NZ_FXZA01000034.1"/>
</dbReference>
<evidence type="ECO:0000256" key="1">
    <source>
        <dbReference type="ARBA" id="ARBA00010923"/>
    </source>
</evidence>
<comment type="subunit">
    <text evidence="4">The methyltransferase is composed of M and S polypeptides.</text>
</comment>
<dbReference type="PANTHER" id="PTHR43140">
    <property type="entry name" value="TYPE-1 RESTRICTION ENZYME ECOKI SPECIFICITY PROTEIN"/>
    <property type="match status" value="1"/>
</dbReference>
<accession>A0A2H1KEE5</accession>
<evidence type="ECO:0000313" key="6">
    <source>
        <dbReference type="EMBL" id="SMX98205.1"/>
    </source>
</evidence>
<dbReference type="GO" id="GO:0009035">
    <property type="term" value="F:type I site-specific deoxyribonuclease activity"/>
    <property type="evidence" value="ECO:0007669"/>
    <property type="project" value="UniProtKB-EC"/>
</dbReference>
<gene>
    <name evidence="6" type="ORF">BLIN101_03279</name>
</gene>
<comment type="similarity">
    <text evidence="1">Belongs to the type-I restriction system S methylase family.</text>
</comment>
<protein>
    <submittedName>
        <fullName evidence="6">Type I restriction enzyme, S subunit</fullName>
        <ecNumber evidence="6">3.1.21.3</ecNumber>
    </submittedName>
</protein>
<dbReference type="AlphaFoldDB" id="A0A2H1KEE5"/>
<dbReference type="Proteomes" id="UP000234498">
    <property type="component" value="Unassembled WGS sequence"/>
</dbReference>
<name>A0A2H1KEE5_BRELN</name>
<sequence length="407" mass="45060">MSDGVKRWRSVALGEVIQPQKYREMPTKETKLPYIGMEHVQAQTGVVVERGSASDITSLSPRVLAGDVLYGRLRPYLNKVAISAEEAFTSGEFIIFRGNDEVDARWLKWRLTAQDFVDFATSLNTGDRPRVKWPQMAVFDLSLPPIDEQRLIVEILEDHLSRIDAGERALRSAVRRGELLELAALGALVPEGTPSVPLKEISLSAGYGTSTKCVVDGSGVPVVRIPNLVNGTIDLSDEKRAEDASVDLSGLMLKEDELLFVRTNGSRDLIGRTAVVQRGVEASFASYLIRYQLNSDRVEAPWVHYMMRRPQARVEIEWLAASSAGQHNLSLTKLDKIQVPLPDLPTQRELIATYESKLDGPRRLVESAGLARRRATLLRRAVLTAAFSGNLTSSTSSINWVEEKVGV</sequence>
<evidence type="ECO:0000256" key="3">
    <source>
        <dbReference type="ARBA" id="ARBA00023125"/>
    </source>
</evidence>
<keyword evidence="2" id="KW-0680">Restriction system</keyword>
<keyword evidence="6" id="KW-0378">Hydrolase</keyword>
<feature type="domain" description="Type I restriction modification DNA specificity" evidence="5">
    <location>
        <begin position="7"/>
        <end position="164"/>
    </location>
</feature>
<dbReference type="InterPro" id="IPR000055">
    <property type="entry name" value="Restrct_endonuc_typeI_TRD"/>
</dbReference>
<dbReference type="GO" id="GO:0009307">
    <property type="term" value="P:DNA restriction-modification system"/>
    <property type="evidence" value="ECO:0007669"/>
    <property type="project" value="UniProtKB-KW"/>
</dbReference>
<evidence type="ECO:0000259" key="5">
    <source>
        <dbReference type="Pfam" id="PF01420"/>
    </source>
</evidence>
<keyword evidence="3" id="KW-0238">DNA-binding</keyword>
<dbReference type="InterPro" id="IPR044946">
    <property type="entry name" value="Restrct_endonuc_typeI_TRD_sf"/>
</dbReference>
<dbReference type="GO" id="GO:0003677">
    <property type="term" value="F:DNA binding"/>
    <property type="evidence" value="ECO:0007669"/>
    <property type="project" value="UniProtKB-KW"/>
</dbReference>
<dbReference type="EC" id="3.1.21.3" evidence="6"/>
<dbReference type="Pfam" id="PF01420">
    <property type="entry name" value="Methylase_S"/>
    <property type="match status" value="1"/>
</dbReference>
<dbReference type="SUPFAM" id="SSF116734">
    <property type="entry name" value="DNA methylase specificity domain"/>
    <property type="match status" value="2"/>
</dbReference>
<dbReference type="EMBL" id="FXZA01000034">
    <property type="protein sequence ID" value="SMX98205.1"/>
    <property type="molecule type" value="Genomic_DNA"/>
</dbReference>